<keyword evidence="4 13" id="KW-0479">Metal-binding</keyword>
<feature type="domain" description="HMA" evidence="16">
    <location>
        <begin position="3"/>
        <end position="67"/>
    </location>
</feature>
<evidence type="ECO:0000256" key="12">
    <source>
        <dbReference type="PROSITE-ProRule" id="PRU01091"/>
    </source>
</evidence>
<evidence type="ECO:0000313" key="18">
    <source>
        <dbReference type="EMBL" id="GAA1129033.1"/>
    </source>
</evidence>
<feature type="transmembrane region" description="Helical" evidence="13">
    <location>
        <begin position="119"/>
        <end position="136"/>
    </location>
</feature>
<feature type="transmembrane region" description="Helical" evidence="13">
    <location>
        <begin position="195"/>
        <end position="214"/>
    </location>
</feature>
<dbReference type="PRINTS" id="PR00119">
    <property type="entry name" value="CATATPASE"/>
</dbReference>
<dbReference type="SMART" id="SM00862">
    <property type="entry name" value="Trans_reg_C"/>
    <property type="match status" value="1"/>
</dbReference>
<feature type="domain" description="Response regulatory" evidence="15">
    <location>
        <begin position="758"/>
        <end position="872"/>
    </location>
</feature>
<dbReference type="InterPro" id="IPR017969">
    <property type="entry name" value="Heavy-metal-associated_CS"/>
</dbReference>
<dbReference type="SUPFAM" id="SSF52172">
    <property type="entry name" value="CheY-like"/>
    <property type="match status" value="1"/>
</dbReference>
<proteinExistence type="inferred from homology"/>
<gene>
    <name evidence="18" type="ORF">GCM10009606_05990</name>
</gene>
<dbReference type="InterPro" id="IPR001867">
    <property type="entry name" value="OmpR/PhoB-type_DNA-bd"/>
</dbReference>
<dbReference type="SUPFAM" id="SSF81653">
    <property type="entry name" value="Calcium ATPase, transduction domain A"/>
    <property type="match status" value="1"/>
</dbReference>
<keyword evidence="7" id="KW-1278">Translocase</keyword>
<protein>
    <recommendedName>
        <fullName evidence="20">Heavy metal translocating P-type ATPase</fullName>
    </recommendedName>
</protein>
<dbReference type="InterPro" id="IPR023299">
    <property type="entry name" value="ATPase_P-typ_cyto_dom_N"/>
</dbReference>
<feature type="DNA-binding region" description="OmpR/PhoB-type" evidence="12">
    <location>
        <begin position="879"/>
        <end position="977"/>
    </location>
</feature>
<dbReference type="InterPro" id="IPR036163">
    <property type="entry name" value="HMA_dom_sf"/>
</dbReference>
<dbReference type="Proteomes" id="UP001499979">
    <property type="component" value="Unassembled WGS sequence"/>
</dbReference>
<dbReference type="InterPro" id="IPR023298">
    <property type="entry name" value="ATPase_P-typ_TM_dom_sf"/>
</dbReference>
<dbReference type="PROSITE" id="PS00154">
    <property type="entry name" value="ATPASE_E1_E2"/>
    <property type="match status" value="1"/>
</dbReference>
<dbReference type="InterPro" id="IPR008250">
    <property type="entry name" value="ATPase_P-typ_transduc_dom_A_sf"/>
</dbReference>
<dbReference type="Pfam" id="PF00486">
    <property type="entry name" value="Trans_reg_C"/>
    <property type="match status" value="1"/>
</dbReference>
<evidence type="ECO:0000256" key="1">
    <source>
        <dbReference type="ARBA" id="ARBA00004651"/>
    </source>
</evidence>
<dbReference type="InterPro" id="IPR001757">
    <property type="entry name" value="P_typ_ATPase"/>
</dbReference>
<dbReference type="CDD" id="cd00371">
    <property type="entry name" value="HMA"/>
    <property type="match status" value="1"/>
</dbReference>
<dbReference type="NCBIfam" id="TIGR01525">
    <property type="entry name" value="ATPase-IB_hvy"/>
    <property type="match status" value="1"/>
</dbReference>
<evidence type="ECO:0000259" key="17">
    <source>
        <dbReference type="PROSITE" id="PS51755"/>
    </source>
</evidence>
<evidence type="ECO:0008006" key="20">
    <source>
        <dbReference type="Google" id="ProtNLM"/>
    </source>
</evidence>
<dbReference type="Pfam" id="PF00122">
    <property type="entry name" value="E1-E2_ATPase"/>
    <property type="match status" value="1"/>
</dbReference>
<feature type="modified residue" description="4-aspartylphosphate" evidence="11">
    <location>
        <position position="807"/>
    </location>
</feature>
<dbReference type="InterPro" id="IPR016032">
    <property type="entry name" value="Sig_transdc_resp-reg_C-effctor"/>
</dbReference>
<evidence type="ECO:0000256" key="11">
    <source>
        <dbReference type="PROSITE-ProRule" id="PRU00169"/>
    </source>
</evidence>
<dbReference type="InterPro" id="IPR059000">
    <property type="entry name" value="ATPase_P-type_domA"/>
</dbReference>
<feature type="compositionally biased region" description="Basic residues" evidence="14">
    <location>
        <begin position="631"/>
        <end position="646"/>
    </location>
</feature>
<dbReference type="SUPFAM" id="SSF81660">
    <property type="entry name" value="Metal cation-transporting ATPase, ATP-binding domain N"/>
    <property type="match status" value="1"/>
</dbReference>
<dbReference type="Gene3D" id="2.70.150.10">
    <property type="entry name" value="Calcium-transporting ATPase, cytoplasmic transduction domain A"/>
    <property type="match status" value="1"/>
</dbReference>
<dbReference type="Pfam" id="PF00702">
    <property type="entry name" value="Hydrolase"/>
    <property type="match status" value="1"/>
</dbReference>
<keyword evidence="8 13" id="KW-1133">Transmembrane helix</keyword>
<dbReference type="Gene3D" id="1.10.10.10">
    <property type="entry name" value="Winged helix-like DNA-binding domain superfamily/Winged helix DNA-binding domain"/>
    <property type="match status" value="1"/>
</dbReference>
<evidence type="ECO:0000256" key="10">
    <source>
        <dbReference type="ARBA" id="ARBA00023136"/>
    </source>
</evidence>
<dbReference type="PROSITE" id="PS51755">
    <property type="entry name" value="OMPR_PHOB"/>
    <property type="match status" value="1"/>
</dbReference>
<evidence type="ECO:0000256" key="4">
    <source>
        <dbReference type="ARBA" id="ARBA00022723"/>
    </source>
</evidence>
<feature type="region of interest" description="Disordered" evidence="14">
    <location>
        <begin position="569"/>
        <end position="724"/>
    </location>
</feature>
<dbReference type="Gene3D" id="3.40.50.2300">
    <property type="match status" value="1"/>
</dbReference>
<evidence type="ECO:0000256" key="7">
    <source>
        <dbReference type="ARBA" id="ARBA00022967"/>
    </source>
</evidence>
<comment type="similarity">
    <text evidence="2 13">Belongs to the cation transport ATPase (P-type) (TC 3.A.3) family. Type IB subfamily.</text>
</comment>
<dbReference type="EMBL" id="BAAAJE010000002">
    <property type="protein sequence ID" value="GAA1129033.1"/>
    <property type="molecule type" value="Genomic_DNA"/>
</dbReference>
<evidence type="ECO:0000256" key="5">
    <source>
        <dbReference type="ARBA" id="ARBA00022741"/>
    </source>
</evidence>
<dbReference type="Pfam" id="PF00403">
    <property type="entry name" value="HMA"/>
    <property type="match status" value="1"/>
</dbReference>
<dbReference type="InterPro" id="IPR001789">
    <property type="entry name" value="Sig_transdc_resp-reg_receiver"/>
</dbReference>
<dbReference type="InterPro" id="IPR023214">
    <property type="entry name" value="HAD_sf"/>
</dbReference>
<evidence type="ECO:0000256" key="14">
    <source>
        <dbReference type="SAM" id="MobiDB-lite"/>
    </source>
</evidence>
<evidence type="ECO:0000256" key="8">
    <source>
        <dbReference type="ARBA" id="ARBA00022989"/>
    </source>
</evidence>
<dbReference type="Gene3D" id="3.40.1110.10">
    <property type="entry name" value="Calcium-transporting ATPase, cytoplasmic domain N"/>
    <property type="match status" value="1"/>
</dbReference>
<keyword evidence="13" id="KW-1003">Cell membrane</keyword>
<dbReference type="SUPFAM" id="SSF46894">
    <property type="entry name" value="C-terminal effector domain of the bipartite response regulators"/>
    <property type="match status" value="1"/>
</dbReference>
<keyword evidence="10 13" id="KW-0472">Membrane</keyword>
<dbReference type="PANTHER" id="PTHR43520:SF8">
    <property type="entry name" value="P-TYPE CU(+) TRANSPORTER"/>
    <property type="match status" value="1"/>
</dbReference>
<keyword evidence="3 13" id="KW-0812">Transmembrane</keyword>
<dbReference type="PROSITE" id="PS50846">
    <property type="entry name" value="HMA_2"/>
    <property type="match status" value="1"/>
</dbReference>
<sequence length="978" mass="102969">MATETELLLTGMTCASCANRIERKLNKVEGVTATVNYATEKAKVTFDDSVTTDQLIAAVEAAGYHARLPETRAQAPDGDGEEGEDPEVRALRQRILVSAVLTVPVIALAMVPAWQFTSWQWASLTLAAPVVVWGAYPFHRAAWANLRHGTSTMDTLISMGVLAAFGWSLYALFLGDAGEPGMKHPFELTIERMSGTGNIYLEAAAGVTTFLLAGRFFEARSKRRAGAALRALMGLGARDVAVLRNGAEQRVPVDQLGVGDRFVVRPGEKVATDGVVEEGTSAVDASMLTGESVPVEVGPGDQVTGATVNAGGRLVVRATRIGSDTQLAQMARLVEEAQNGKASAQRLADRISGVFVPIVIALAVGTLGFWLGTGAGATAAFTAAVAVLIIACPCALGLATPTALMVGTGRGAQLGILIRGPEVLEQTRRVDTIVLDKTGTVTTGRMALLDVVAADGEDHDEVLRLAGALEDASEHPIARAVADAAREVGPLPAVEDFANVEGLGVQGVVDGHAVLVGRPRLLAEWSQHLTPELERALAAARETGGTAVAVGWDGRARAVLVVADRVKETSAEATDAARPGPAAGAAHRRPRGGRPERGPGGRDRGGRRGRAPGRQGRRRQAAAGRGPRGRDGRRRRQRRRGARAGRPRPGDGHRDRRRDRGQRPHPGARRPARGRGRDPAEPAYPPDHPGQPGLGVRLQRGGPAARRRGPAQPDDRGRGDGVLVGVRGRQQPAPAAVPLGPAVSSSVQAAGTTVDGMRILVVEDDDRLRALLAATLAEAGWEVDEAADGRSGYGAALGGGYDVVLLDVLLPGMDGVTLCRKLRATGLEVPVLMLTARGQVAARIEGLDAGADDYLPKPFDVDELLARLRALTRRTAAAGGPITVGDLTVDPAARRVTRGSTEIELTAREFDILELLVSRAGQAVSRFTILDEVWDGETDLRSNVIDVYLASIRAKIDRPFGTSTITTLRGAGYRVDVP</sequence>
<dbReference type="Gene3D" id="3.40.50.1000">
    <property type="entry name" value="HAD superfamily/HAD-like"/>
    <property type="match status" value="1"/>
</dbReference>
<comment type="caution">
    <text evidence="18">The sequence shown here is derived from an EMBL/GenBank/DDBJ whole genome shotgun (WGS) entry which is preliminary data.</text>
</comment>
<dbReference type="PANTHER" id="PTHR43520">
    <property type="entry name" value="ATP7, ISOFORM B"/>
    <property type="match status" value="1"/>
</dbReference>
<feature type="domain" description="OmpR/PhoB-type" evidence="17">
    <location>
        <begin position="879"/>
        <end position="977"/>
    </location>
</feature>
<accession>A0ABP4ESC2</accession>
<keyword evidence="6 13" id="KW-0067">ATP-binding</keyword>
<evidence type="ECO:0000256" key="13">
    <source>
        <dbReference type="RuleBase" id="RU362081"/>
    </source>
</evidence>
<dbReference type="CDD" id="cd00383">
    <property type="entry name" value="trans_reg_C"/>
    <property type="match status" value="1"/>
</dbReference>
<evidence type="ECO:0000256" key="2">
    <source>
        <dbReference type="ARBA" id="ARBA00006024"/>
    </source>
</evidence>
<dbReference type="Pfam" id="PF00072">
    <property type="entry name" value="Response_reg"/>
    <property type="match status" value="1"/>
</dbReference>
<feature type="transmembrane region" description="Helical" evidence="13">
    <location>
        <begin position="156"/>
        <end position="175"/>
    </location>
</feature>
<dbReference type="InterPro" id="IPR036388">
    <property type="entry name" value="WH-like_DNA-bd_sf"/>
</dbReference>
<dbReference type="InterPro" id="IPR006121">
    <property type="entry name" value="HMA_dom"/>
</dbReference>
<feature type="transmembrane region" description="Helical" evidence="13">
    <location>
        <begin position="351"/>
        <end position="371"/>
    </location>
</feature>
<evidence type="ECO:0000256" key="6">
    <source>
        <dbReference type="ARBA" id="ARBA00022840"/>
    </source>
</evidence>
<evidence type="ECO:0000256" key="3">
    <source>
        <dbReference type="ARBA" id="ARBA00022692"/>
    </source>
</evidence>
<evidence type="ECO:0000259" key="16">
    <source>
        <dbReference type="PROSITE" id="PS50846"/>
    </source>
</evidence>
<evidence type="ECO:0000313" key="19">
    <source>
        <dbReference type="Proteomes" id="UP001499979"/>
    </source>
</evidence>
<evidence type="ECO:0000256" key="9">
    <source>
        <dbReference type="ARBA" id="ARBA00023125"/>
    </source>
</evidence>
<dbReference type="InterPro" id="IPR027256">
    <property type="entry name" value="P-typ_ATPase_IB"/>
</dbReference>
<keyword evidence="19" id="KW-1185">Reference proteome</keyword>
<dbReference type="Gene3D" id="3.30.70.100">
    <property type="match status" value="1"/>
</dbReference>
<dbReference type="SUPFAM" id="SSF81665">
    <property type="entry name" value="Calcium ATPase, transmembrane domain M"/>
    <property type="match status" value="1"/>
</dbReference>
<dbReference type="InterPro" id="IPR011006">
    <property type="entry name" value="CheY-like_superfamily"/>
</dbReference>
<feature type="compositionally biased region" description="Basic residues" evidence="14">
    <location>
        <begin position="607"/>
        <end position="620"/>
    </location>
</feature>
<dbReference type="SUPFAM" id="SSF55008">
    <property type="entry name" value="HMA, heavy metal-associated domain"/>
    <property type="match status" value="1"/>
</dbReference>
<keyword evidence="9 12" id="KW-0238">DNA-binding</keyword>
<dbReference type="SMART" id="SM00448">
    <property type="entry name" value="REC"/>
    <property type="match status" value="1"/>
</dbReference>
<feature type="compositionally biased region" description="Basic and acidic residues" evidence="14">
    <location>
        <begin position="593"/>
        <end position="606"/>
    </location>
</feature>
<name>A0ABP4ESC2_9ACTN</name>
<dbReference type="PROSITE" id="PS50110">
    <property type="entry name" value="RESPONSE_REGULATORY"/>
    <property type="match status" value="1"/>
</dbReference>
<dbReference type="Gene3D" id="6.10.250.690">
    <property type="match status" value="1"/>
</dbReference>
<feature type="transmembrane region" description="Helical" evidence="13">
    <location>
        <begin position="95"/>
        <end position="113"/>
    </location>
</feature>
<dbReference type="PROSITE" id="PS01047">
    <property type="entry name" value="HMA_1"/>
    <property type="match status" value="1"/>
</dbReference>
<feature type="transmembrane region" description="Helical" evidence="13">
    <location>
        <begin position="377"/>
        <end position="400"/>
    </location>
</feature>
<keyword evidence="5 13" id="KW-0547">Nucleotide-binding</keyword>
<dbReference type="NCBIfam" id="TIGR01494">
    <property type="entry name" value="ATPase_P-type"/>
    <property type="match status" value="1"/>
</dbReference>
<evidence type="ECO:0000259" key="15">
    <source>
        <dbReference type="PROSITE" id="PS50110"/>
    </source>
</evidence>
<reference evidence="19" key="1">
    <citation type="journal article" date="2019" name="Int. J. Syst. Evol. Microbiol.">
        <title>The Global Catalogue of Microorganisms (GCM) 10K type strain sequencing project: providing services to taxonomists for standard genome sequencing and annotation.</title>
        <authorList>
            <consortium name="The Broad Institute Genomics Platform"/>
            <consortium name="The Broad Institute Genome Sequencing Center for Infectious Disease"/>
            <person name="Wu L."/>
            <person name="Ma J."/>
        </authorList>
    </citation>
    <scope>NUCLEOTIDE SEQUENCE [LARGE SCALE GENOMIC DNA]</scope>
    <source>
        <strain evidence="19">JCM 11813</strain>
    </source>
</reference>
<dbReference type="InterPro" id="IPR018303">
    <property type="entry name" value="ATPase_P-typ_P_site"/>
</dbReference>
<organism evidence="18 19">
    <name type="scientific">Nocardioides aquiterrae</name>
    <dbReference type="NCBI Taxonomy" id="203799"/>
    <lineage>
        <taxon>Bacteria</taxon>
        <taxon>Bacillati</taxon>
        <taxon>Actinomycetota</taxon>
        <taxon>Actinomycetes</taxon>
        <taxon>Propionibacteriales</taxon>
        <taxon>Nocardioidaceae</taxon>
        <taxon>Nocardioides</taxon>
    </lineage>
</organism>
<comment type="subcellular location">
    <subcellularLocation>
        <location evidence="1">Cell membrane</location>
        <topology evidence="1">Multi-pass membrane protein</topology>
    </subcellularLocation>
</comment>
<keyword evidence="11" id="KW-0597">Phosphoprotein</keyword>
<feature type="compositionally biased region" description="Low complexity" evidence="14">
    <location>
        <begin position="576"/>
        <end position="585"/>
    </location>
</feature>